<dbReference type="EMBL" id="CYZT01000294">
    <property type="protein sequence ID" value="CUP24307.1"/>
    <property type="molecule type" value="Genomic_DNA"/>
</dbReference>
<name>A0A174LNY5_FLAPL</name>
<evidence type="ECO:0000313" key="1">
    <source>
        <dbReference type="EMBL" id="CUP24307.1"/>
    </source>
</evidence>
<reference evidence="1 2" key="1">
    <citation type="submission" date="2015-09" db="EMBL/GenBank/DDBJ databases">
        <authorList>
            <consortium name="Pathogen Informatics"/>
        </authorList>
    </citation>
    <scope>NUCLEOTIDE SEQUENCE [LARGE SCALE GENOMIC DNA]</scope>
    <source>
        <strain evidence="1 2">2789STDY5608854</strain>
    </source>
</reference>
<dbReference type="Proteomes" id="UP000095746">
    <property type="component" value="Unassembled WGS sequence"/>
</dbReference>
<gene>
    <name evidence="1" type="ORF">ERS852411_02879</name>
</gene>
<proteinExistence type="predicted"/>
<protein>
    <submittedName>
        <fullName evidence="1">Uncharacterized protein</fullName>
    </submittedName>
</protein>
<accession>A0A174LNY5</accession>
<evidence type="ECO:0000313" key="2">
    <source>
        <dbReference type="Proteomes" id="UP000095746"/>
    </source>
</evidence>
<organism evidence="1 2">
    <name type="scientific">Flavonifractor plautii</name>
    <name type="common">Fusobacterium plautii</name>
    <dbReference type="NCBI Taxonomy" id="292800"/>
    <lineage>
        <taxon>Bacteria</taxon>
        <taxon>Bacillati</taxon>
        <taxon>Bacillota</taxon>
        <taxon>Clostridia</taxon>
        <taxon>Eubacteriales</taxon>
        <taxon>Oscillospiraceae</taxon>
        <taxon>Flavonifractor</taxon>
    </lineage>
</organism>
<dbReference type="AlphaFoldDB" id="A0A174LNY5"/>
<sequence length="199" mass="19695">MPPQAHVGVEEFGLLEQGNVGGQQLRVVGHHRAVVVVVADALVVVVGHAGVPDGVHALLHQGLHMAVEQLCGVAHGVGRDGVLALEVELAGGLGGEHHLEVEAGKELEPEGQVFVHVQPEGDAHAAPDAVSAPLALEGAELLVLVGHQIGVLHLCLAQGAGAAVARDEAPPAVKGVDGEGAVVGAQVAGGGLGGVGEGL</sequence>